<dbReference type="EMBL" id="LBUT01000021">
    <property type="protein sequence ID" value="KKQ68783.1"/>
    <property type="molecule type" value="Genomic_DNA"/>
</dbReference>
<dbReference type="SUPFAM" id="SSF56059">
    <property type="entry name" value="Glutathione synthetase ATP-binding domain-like"/>
    <property type="match status" value="1"/>
</dbReference>
<keyword evidence="1" id="KW-0547">Nucleotide-binding</keyword>
<dbReference type="Proteomes" id="UP000034406">
    <property type="component" value="Unassembled WGS sequence"/>
</dbReference>
<dbReference type="STRING" id="1618490.US90_C0021G0026"/>
<protein>
    <submittedName>
        <fullName evidence="3">ATP-grasp domain protein</fullName>
    </submittedName>
</protein>
<dbReference type="GO" id="GO:0005524">
    <property type="term" value="F:ATP binding"/>
    <property type="evidence" value="ECO:0007669"/>
    <property type="project" value="UniProtKB-UniRule"/>
</dbReference>
<dbReference type="InterPro" id="IPR005479">
    <property type="entry name" value="CPAse_ATP-bd"/>
</dbReference>
<dbReference type="PROSITE" id="PS00867">
    <property type="entry name" value="CPSASE_2"/>
    <property type="match status" value="1"/>
</dbReference>
<dbReference type="InterPro" id="IPR026838">
    <property type="entry name" value="YheC/D"/>
</dbReference>
<accession>A0A0G0JMC2</accession>
<feature type="domain" description="ATP-grasp" evidence="2">
    <location>
        <begin position="131"/>
        <end position="325"/>
    </location>
</feature>
<dbReference type="Gene3D" id="3.30.470.20">
    <property type="entry name" value="ATP-grasp fold, B domain"/>
    <property type="match status" value="1"/>
</dbReference>
<keyword evidence="1" id="KW-0067">ATP-binding</keyword>
<evidence type="ECO:0000313" key="4">
    <source>
        <dbReference type="Proteomes" id="UP000034406"/>
    </source>
</evidence>
<evidence type="ECO:0000313" key="3">
    <source>
        <dbReference type="EMBL" id="KKQ68783.1"/>
    </source>
</evidence>
<dbReference type="AlphaFoldDB" id="A0A0G0JMC2"/>
<reference evidence="3 4" key="1">
    <citation type="journal article" date="2015" name="Nature">
        <title>rRNA introns, odd ribosomes, and small enigmatic genomes across a large radiation of phyla.</title>
        <authorList>
            <person name="Brown C.T."/>
            <person name="Hug L.A."/>
            <person name="Thomas B.C."/>
            <person name="Sharon I."/>
            <person name="Castelle C.J."/>
            <person name="Singh A."/>
            <person name="Wilkins M.J."/>
            <person name="Williams K.H."/>
            <person name="Banfield J.F."/>
        </authorList>
    </citation>
    <scope>NUCLEOTIDE SEQUENCE [LARGE SCALE GENOMIC DNA]</scope>
</reference>
<dbReference type="Pfam" id="PF14398">
    <property type="entry name" value="ATPgrasp_YheCD"/>
    <property type="match status" value="1"/>
</dbReference>
<dbReference type="GO" id="GO:0046872">
    <property type="term" value="F:metal ion binding"/>
    <property type="evidence" value="ECO:0007669"/>
    <property type="project" value="InterPro"/>
</dbReference>
<comment type="caution">
    <text evidence="3">The sequence shown here is derived from an EMBL/GenBank/DDBJ whole genome shotgun (WGS) entry which is preliminary data.</text>
</comment>
<gene>
    <name evidence="3" type="ORF">US90_C0021G0026</name>
</gene>
<dbReference type="InterPro" id="IPR011761">
    <property type="entry name" value="ATP-grasp"/>
</dbReference>
<evidence type="ECO:0000256" key="1">
    <source>
        <dbReference type="PROSITE-ProRule" id="PRU00409"/>
    </source>
</evidence>
<dbReference type="PROSITE" id="PS50975">
    <property type="entry name" value="ATP_GRASP"/>
    <property type="match status" value="1"/>
</dbReference>
<name>A0A0G0JMC2_9BACT</name>
<sequence length="388" mass="44671">MDLENQINNSDFTYFFLVVDPFLDIKIYPNLKKFHLIYAYKNPKLSNLKQNKIPYFSLEEQGITLPLKNSGLLLSQPQVINYINTNSIGQSAIIPFKPSAKIDFLCHKYNWKNISNPARLNRLFEDKLKFVQFCQQNNLPVIPSAVDKLTLQNFEKYQKQFGKSLVIQTHFGWAGQSTLQANQWSDISQILEPNTKVKFSPYIKKSYSLLNNCCLTKQGLLQSPPALQYTGLPQFTQNPFSTVGRQWPSLASKNIHSQIKEITKNFSKILQSHNYLGFFGLDFLVDSSDKVYLLECNPRLTASFDFYTQLELKQKLTPLFYYHLATFSKIKFQLTQTEIDKRFSVNIIGSELTPKNESGQTLKKINVLKPLIDSLKHPIINPSDLSDD</sequence>
<evidence type="ECO:0000259" key="2">
    <source>
        <dbReference type="PROSITE" id="PS50975"/>
    </source>
</evidence>
<organism evidence="3 4">
    <name type="scientific">Candidatus Shapirobacteria bacterium GW2011_GWE2_38_30</name>
    <dbReference type="NCBI Taxonomy" id="1618490"/>
    <lineage>
        <taxon>Bacteria</taxon>
        <taxon>Candidatus Shapironibacteriota</taxon>
    </lineage>
</organism>
<proteinExistence type="predicted"/>